<evidence type="ECO:0000313" key="2">
    <source>
        <dbReference type="EMBL" id="TVU19288.1"/>
    </source>
</evidence>
<gene>
    <name evidence="2" type="ORF">EJB05_35428</name>
</gene>
<comment type="caution">
    <text evidence="2">The sequence shown here is derived from an EMBL/GenBank/DDBJ whole genome shotgun (WGS) entry which is preliminary data.</text>
</comment>
<dbReference type="OrthoDB" id="696789at2759"/>
<feature type="region of interest" description="Disordered" evidence="1">
    <location>
        <begin position="119"/>
        <end position="153"/>
    </location>
</feature>
<evidence type="ECO:0000313" key="3">
    <source>
        <dbReference type="Proteomes" id="UP000324897"/>
    </source>
</evidence>
<reference evidence="2 3" key="1">
    <citation type="journal article" date="2019" name="Sci. Rep.">
        <title>A high-quality genome of Eragrostis curvula grass provides insights into Poaceae evolution and supports new strategies to enhance forage quality.</title>
        <authorList>
            <person name="Carballo J."/>
            <person name="Santos B.A.C.M."/>
            <person name="Zappacosta D."/>
            <person name="Garbus I."/>
            <person name="Selva J.P."/>
            <person name="Gallo C.A."/>
            <person name="Diaz A."/>
            <person name="Albertini E."/>
            <person name="Caccamo M."/>
            <person name="Echenique V."/>
        </authorList>
    </citation>
    <scope>NUCLEOTIDE SEQUENCE [LARGE SCALE GENOMIC DNA]</scope>
    <source>
        <strain evidence="3">cv. Victoria</strain>
        <tissue evidence="2">Leaf</tissue>
    </source>
</reference>
<dbReference type="AlphaFoldDB" id="A0A5J9U7M2"/>
<dbReference type="Gramene" id="TVU19288">
    <property type="protein sequence ID" value="TVU19288"/>
    <property type="gene ID" value="EJB05_35428"/>
</dbReference>
<feature type="compositionally biased region" description="Polar residues" evidence="1">
    <location>
        <begin position="119"/>
        <end position="128"/>
    </location>
</feature>
<proteinExistence type="predicted"/>
<dbReference type="Proteomes" id="UP000324897">
    <property type="component" value="Chromosome 7"/>
</dbReference>
<accession>A0A5J9U7M2</accession>
<keyword evidence="3" id="KW-1185">Reference proteome</keyword>
<evidence type="ECO:0000256" key="1">
    <source>
        <dbReference type="SAM" id="MobiDB-lite"/>
    </source>
</evidence>
<sequence length="224" mass="24545">MPTLASRPAPVVGAATAGERTLLKRPRGVVAVAPASCGQMAQERFASRVVTRKPTAPTCDVKIRESFAVGKVSVVPAPAPGRLKQRLGAEHAVRAGQDGARILASKRRPEAAKRRTILSSKPATQAAHQCTEPAVKQQPDQPRAAPTPRPMSKLIEKAQEVLKKRRLEELARARDKFRMELLEVEKAAMPDETIYPEDLEELGLTELQYAVTPTRKQAQRRRLG</sequence>
<organism evidence="2 3">
    <name type="scientific">Eragrostis curvula</name>
    <name type="common">weeping love grass</name>
    <dbReference type="NCBI Taxonomy" id="38414"/>
    <lineage>
        <taxon>Eukaryota</taxon>
        <taxon>Viridiplantae</taxon>
        <taxon>Streptophyta</taxon>
        <taxon>Embryophyta</taxon>
        <taxon>Tracheophyta</taxon>
        <taxon>Spermatophyta</taxon>
        <taxon>Magnoliopsida</taxon>
        <taxon>Liliopsida</taxon>
        <taxon>Poales</taxon>
        <taxon>Poaceae</taxon>
        <taxon>PACMAD clade</taxon>
        <taxon>Chloridoideae</taxon>
        <taxon>Eragrostideae</taxon>
        <taxon>Eragrostidinae</taxon>
        <taxon>Eragrostis</taxon>
    </lineage>
</organism>
<name>A0A5J9U7M2_9POAL</name>
<feature type="non-terminal residue" evidence="2">
    <location>
        <position position="1"/>
    </location>
</feature>
<protein>
    <submittedName>
        <fullName evidence="2">Uncharacterized protein</fullName>
    </submittedName>
</protein>
<dbReference type="EMBL" id="RWGY01000029">
    <property type="protein sequence ID" value="TVU19288.1"/>
    <property type="molecule type" value="Genomic_DNA"/>
</dbReference>